<accession>A0AAW3FQ13</accession>
<dbReference type="InterPro" id="IPR031358">
    <property type="entry name" value="Stealth_CR1"/>
</dbReference>
<evidence type="ECO:0000256" key="2">
    <source>
        <dbReference type="ARBA" id="ARBA00022679"/>
    </source>
</evidence>
<evidence type="ECO:0000256" key="1">
    <source>
        <dbReference type="ARBA" id="ARBA00007583"/>
    </source>
</evidence>
<dbReference type="EMBL" id="AXZV01000005">
    <property type="protein sequence ID" value="KGH43489.1"/>
    <property type="molecule type" value="Genomic_DNA"/>
</dbReference>
<feature type="domain" description="Stealth protein CR4 conserved region 4" evidence="7">
    <location>
        <begin position="291"/>
        <end position="333"/>
    </location>
</feature>
<dbReference type="Pfam" id="PF17102">
    <property type="entry name" value="Stealth_CR3"/>
    <property type="match status" value="1"/>
</dbReference>
<dbReference type="PANTHER" id="PTHR24045">
    <property type="match status" value="1"/>
</dbReference>
<dbReference type="PANTHER" id="PTHR24045:SF0">
    <property type="entry name" value="N-ACETYLGLUCOSAMINE-1-PHOSPHOTRANSFERASE SUBUNITS ALPHA_BETA"/>
    <property type="match status" value="1"/>
</dbReference>
<organism evidence="8 9">
    <name type="scientific">Lactiplantibacillus plantarum CMPG5300</name>
    <dbReference type="NCBI Taxonomy" id="1304889"/>
    <lineage>
        <taxon>Bacteria</taxon>
        <taxon>Bacillati</taxon>
        <taxon>Bacillota</taxon>
        <taxon>Bacilli</taxon>
        <taxon>Lactobacillales</taxon>
        <taxon>Lactobacillaceae</taxon>
        <taxon>Lactiplantibacillus</taxon>
    </lineage>
</organism>
<name>A0AAW3FQ13_LACPN</name>
<feature type="domain" description="Stealth protein CR3 conserved region 3" evidence="6">
    <location>
        <begin position="216"/>
        <end position="256"/>
    </location>
</feature>
<evidence type="ECO:0000313" key="9">
    <source>
        <dbReference type="Proteomes" id="UP000029801"/>
    </source>
</evidence>
<keyword evidence="3" id="KW-0270">Exopolysaccharide synthesis</keyword>
<comment type="similarity">
    <text evidence="1">Belongs to the stealth family.</text>
</comment>
<feature type="domain" description="Stealth protein CR1 conserved region 1" evidence="5">
    <location>
        <begin position="3"/>
        <end position="26"/>
    </location>
</feature>
<dbReference type="GeneID" id="77217648"/>
<dbReference type="InterPro" id="IPR031356">
    <property type="entry name" value="Stealth_CR4"/>
</dbReference>
<dbReference type="GO" id="GO:0016772">
    <property type="term" value="F:transferase activity, transferring phosphorus-containing groups"/>
    <property type="evidence" value="ECO:0007669"/>
    <property type="project" value="InterPro"/>
</dbReference>
<evidence type="ECO:0000256" key="3">
    <source>
        <dbReference type="ARBA" id="ARBA00023169"/>
    </source>
</evidence>
<dbReference type="GO" id="GO:0000271">
    <property type="term" value="P:polysaccharide biosynthetic process"/>
    <property type="evidence" value="ECO:0007669"/>
    <property type="project" value="UniProtKB-KW"/>
</dbReference>
<dbReference type="Pfam" id="PF11380">
    <property type="entry name" value="Stealth_CR2"/>
    <property type="match status" value="1"/>
</dbReference>
<dbReference type="InterPro" id="IPR031357">
    <property type="entry name" value="Stealth_CR3"/>
</dbReference>
<gene>
    <name evidence="8" type="ORF">CMPG5300_0981</name>
</gene>
<evidence type="ECO:0000259" key="5">
    <source>
        <dbReference type="Pfam" id="PF17101"/>
    </source>
</evidence>
<keyword evidence="2" id="KW-0808">Transferase</keyword>
<evidence type="ECO:0000259" key="7">
    <source>
        <dbReference type="Pfam" id="PF17103"/>
    </source>
</evidence>
<evidence type="ECO:0000259" key="4">
    <source>
        <dbReference type="Pfam" id="PF11380"/>
    </source>
</evidence>
<evidence type="ECO:0000259" key="6">
    <source>
        <dbReference type="Pfam" id="PF17102"/>
    </source>
</evidence>
<protein>
    <submittedName>
        <fullName evidence="8">Polysaccharide phosphotransferase WcwK</fullName>
    </submittedName>
</protein>
<dbReference type="AlphaFoldDB" id="A0AAW3FQ13"/>
<evidence type="ECO:0000313" key="8">
    <source>
        <dbReference type="EMBL" id="KGH43489.1"/>
    </source>
</evidence>
<dbReference type="InterPro" id="IPR021520">
    <property type="entry name" value="Stealth_CR2"/>
</dbReference>
<dbReference type="RefSeq" id="WP_046947833.1">
    <property type="nucleotide sequence ID" value="NZ_CM002918.1"/>
</dbReference>
<reference evidence="8 9" key="1">
    <citation type="journal article" date="2014" name="Genome Announc.">
        <title>Draft Genome Sequence of Lactobacillus plantarum CMPG5300, a Human Vaginal Isolate.</title>
        <authorList>
            <person name="Malik S."/>
            <person name="Siezen R.J."/>
            <person name="Renckens B."/>
            <person name="Vaneechoutte M."/>
            <person name="Vanderleyden J."/>
            <person name="Lebeer S."/>
        </authorList>
    </citation>
    <scope>NUCLEOTIDE SEQUENCE [LARGE SCALE GENOMIC DNA]</scope>
    <source>
        <strain evidence="8 9">CMPG5300</strain>
    </source>
</reference>
<dbReference type="Pfam" id="PF17101">
    <property type="entry name" value="Stealth_CR1"/>
    <property type="match status" value="1"/>
</dbReference>
<feature type="domain" description="Stealth protein CR2 conserved region 2" evidence="4">
    <location>
        <begin position="41"/>
        <end position="140"/>
    </location>
</feature>
<dbReference type="Proteomes" id="UP000029801">
    <property type="component" value="Chromosome"/>
</dbReference>
<sequence>MNEKIDFVVTWVDGADKVWYQKKQEYQQIVNPSKKLNSASRYRDYEIFKYWFRAVEVYAPWVNNIFLITDNQIPSWLDTTNPKLTCVSHTDYIDQQFLPTFNSNVIELSIANIKKLSEHFVLFNDDIFLNAPVEPTDFFINGLPRETYAESPIVSTEGSGAHIMVNDMQIINTEFDKRKFYKQNFTKVFNYKVGKKLLRTLALAPSNKFVGMWNTHLSASYKKSTFKNVWAKYPDELTSTLSHKFRTPMDLNHWLMRYWQLASGQFEIQSPKWGHFYQLSDTSMNEIEKELDKETHKVICLNDTDDVKNFEQTKQSLISLFEEKLPNKSSFEK</sequence>
<dbReference type="Pfam" id="PF17103">
    <property type="entry name" value="Stealth_CR4"/>
    <property type="match status" value="1"/>
</dbReference>
<dbReference type="InterPro" id="IPR047141">
    <property type="entry name" value="Stealth"/>
</dbReference>
<proteinExistence type="inferred from homology"/>
<comment type="caution">
    <text evidence="8">The sequence shown here is derived from an EMBL/GenBank/DDBJ whole genome shotgun (WGS) entry which is preliminary data.</text>
</comment>